<reference evidence="2" key="1">
    <citation type="submission" date="2018-01" db="EMBL/GenBank/DDBJ databases">
        <title>An insight into the sialome of Amazonian anophelines.</title>
        <authorList>
            <person name="Ribeiro J.M."/>
            <person name="Scarpassa V."/>
            <person name="Calvo E."/>
        </authorList>
    </citation>
    <scope>NUCLEOTIDE SEQUENCE</scope>
</reference>
<organism evidence="2">
    <name type="scientific">Anopheles darlingi</name>
    <name type="common">Mosquito</name>
    <dbReference type="NCBI Taxonomy" id="43151"/>
    <lineage>
        <taxon>Eukaryota</taxon>
        <taxon>Metazoa</taxon>
        <taxon>Ecdysozoa</taxon>
        <taxon>Arthropoda</taxon>
        <taxon>Hexapoda</taxon>
        <taxon>Insecta</taxon>
        <taxon>Pterygota</taxon>
        <taxon>Neoptera</taxon>
        <taxon>Endopterygota</taxon>
        <taxon>Diptera</taxon>
        <taxon>Nematocera</taxon>
        <taxon>Culicoidea</taxon>
        <taxon>Culicidae</taxon>
        <taxon>Anophelinae</taxon>
        <taxon>Anopheles</taxon>
    </lineage>
</organism>
<protein>
    <submittedName>
        <fullName evidence="2">Putative secreted protein</fullName>
    </submittedName>
</protein>
<name>A0A2M4DBB3_ANODA</name>
<feature type="chain" id="PRO_5014740313" evidence="1">
    <location>
        <begin position="18"/>
        <end position="70"/>
    </location>
</feature>
<proteinExistence type="predicted"/>
<sequence>MRAVLIASLTLIAPAHTEPVQSRLMCANVSFLPVAVGGPRRRRRNAPQSTQHFLQMFYCRPNGGQHTRQQ</sequence>
<evidence type="ECO:0000313" key="2">
    <source>
        <dbReference type="EMBL" id="MBW74863.1"/>
    </source>
</evidence>
<feature type="signal peptide" evidence="1">
    <location>
        <begin position="1"/>
        <end position="17"/>
    </location>
</feature>
<keyword evidence="1" id="KW-0732">Signal</keyword>
<dbReference type="AlphaFoldDB" id="A0A2M4DBB3"/>
<evidence type="ECO:0000256" key="1">
    <source>
        <dbReference type="SAM" id="SignalP"/>
    </source>
</evidence>
<accession>A0A2M4DBB3</accession>
<dbReference type="EMBL" id="GGFL01010685">
    <property type="protein sequence ID" value="MBW74863.1"/>
    <property type="molecule type" value="Transcribed_RNA"/>
</dbReference>